<sequence length="480" mass="53899" precursor="true">MRFLMRCVFFALFVTGFLPLPAADPISLHPDNPHYFSFRGEPTILITSGEHYGALLNRKFDYLRYFDELASHGLNHTRVFSGVYLEIPASFGITDNPLAPTAKEFVCPWVRSDFPGASDGGNKFDLTRWNPAWKERLVDLMQAADERGIVVEMTLFCPMYKDELWNVNPMNAANNINGVGDCPREELYTLKHQGLTNVQIAFSEMIVNELKDFDNFYYEICNEPYFGGITMQWQHKIADVIAAAQQNAPKKHLISMNIANGRQKIENPDPNVSIFNFHYCVPPTTVAMNFGLNKVIGENETGFRGNSDVLYRTEAWDFLLAGGGLFNNLDYSFTPSHPDGTRRDYSSPGGGSVELREQLGILKEFLYQLPFIEMSPSASVVASVEPELSVEALGNPGEAYAFYLHVPLPSKPQDLSRLLRDNIEANITVDLPSGAYRAEWVDTKTGKVAKQQSIVHEGGKRTLTSPRFSNDVALRILKDE</sequence>
<feature type="signal peptide" evidence="1">
    <location>
        <begin position="1"/>
        <end position="22"/>
    </location>
</feature>
<dbReference type="AlphaFoldDB" id="A0A5C5Z1R1"/>
<dbReference type="SUPFAM" id="SSF51445">
    <property type="entry name" value="(Trans)glycosidases"/>
    <property type="match status" value="1"/>
</dbReference>
<dbReference type="Gene3D" id="3.20.20.80">
    <property type="entry name" value="Glycosidases"/>
    <property type="match status" value="1"/>
</dbReference>
<feature type="chain" id="PRO_5022889110" description="Glycoside hydrolase family 5 domain-containing protein" evidence="1">
    <location>
        <begin position="23"/>
        <end position="480"/>
    </location>
</feature>
<dbReference type="InterPro" id="IPR017853">
    <property type="entry name" value="GH"/>
</dbReference>
<keyword evidence="1" id="KW-0732">Signal</keyword>
<gene>
    <name evidence="2" type="ORF">CA13_26430</name>
</gene>
<accession>A0A5C5Z1R1</accession>
<keyword evidence="3" id="KW-1185">Reference proteome</keyword>
<dbReference type="EMBL" id="SJPJ01000001">
    <property type="protein sequence ID" value="TWT81195.1"/>
    <property type="molecule type" value="Genomic_DNA"/>
</dbReference>
<comment type="caution">
    <text evidence="2">The sequence shown here is derived from an EMBL/GenBank/DDBJ whole genome shotgun (WGS) entry which is preliminary data.</text>
</comment>
<evidence type="ECO:0000313" key="3">
    <source>
        <dbReference type="Proteomes" id="UP000315010"/>
    </source>
</evidence>
<evidence type="ECO:0000256" key="1">
    <source>
        <dbReference type="SAM" id="SignalP"/>
    </source>
</evidence>
<proteinExistence type="predicted"/>
<organism evidence="2 3">
    <name type="scientific">Novipirellula herctigrandis</name>
    <dbReference type="NCBI Taxonomy" id="2527986"/>
    <lineage>
        <taxon>Bacteria</taxon>
        <taxon>Pseudomonadati</taxon>
        <taxon>Planctomycetota</taxon>
        <taxon>Planctomycetia</taxon>
        <taxon>Pirellulales</taxon>
        <taxon>Pirellulaceae</taxon>
        <taxon>Novipirellula</taxon>
    </lineage>
</organism>
<protein>
    <recommendedName>
        <fullName evidence="4">Glycoside hydrolase family 5 domain-containing protein</fullName>
    </recommendedName>
</protein>
<dbReference type="Proteomes" id="UP000315010">
    <property type="component" value="Unassembled WGS sequence"/>
</dbReference>
<evidence type="ECO:0008006" key="4">
    <source>
        <dbReference type="Google" id="ProtNLM"/>
    </source>
</evidence>
<evidence type="ECO:0000313" key="2">
    <source>
        <dbReference type="EMBL" id="TWT81195.1"/>
    </source>
</evidence>
<reference evidence="2 3" key="1">
    <citation type="submission" date="2019-02" db="EMBL/GenBank/DDBJ databases">
        <title>Deep-cultivation of Planctomycetes and their phenomic and genomic characterization uncovers novel biology.</title>
        <authorList>
            <person name="Wiegand S."/>
            <person name="Jogler M."/>
            <person name="Boedeker C."/>
            <person name="Pinto D."/>
            <person name="Vollmers J."/>
            <person name="Rivas-Marin E."/>
            <person name="Kohn T."/>
            <person name="Peeters S.H."/>
            <person name="Heuer A."/>
            <person name="Rast P."/>
            <person name="Oberbeckmann S."/>
            <person name="Bunk B."/>
            <person name="Jeske O."/>
            <person name="Meyerdierks A."/>
            <person name="Storesund J.E."/>
            <person name="Kallscheuer N."/>
            <person name="Luecker S."/>
            <person name="Lage O.M."/>
            <person name="Pohl T."/>
            <person name="Merkel B.J."/>
            <person name="Hornburger P."/>
            <person name="Mueller R.-W."/>
            <person name="Bruemmer F."/>
            <person name="Labrenz M."/>
            <person name="Spormann A.M."/>
            <person name="Op Den Camp H."/>
            <person name="Overmann J."/>
            <person name="Amann R."/>
            <person name="Jetten M.S.M."/>
            <person name="Mascher T."/>
            <person name="Medema M.H."/>
            <person name="Devos D.P."/>
            <person name="Kaster A.-K."/>
            <person name="Ovreas L."/>
            <person name="Rohde M."/>
            <person name="Galperin M.Y."/>
            <person name="Jogler C."/>
        </authorList>
    </citation>
    <scope>NUCLEOTIDE SEQUENCE [LARGE SCALE GENOMIC DNA]</scope>
    <source>
        <strain evidence="2 3">CA13</strain>
    </source>
</reference>
<name>A0A5C5Z1R1_9BACT</name>